<dbReference type="AlphaFoldDB" id="A0A832TAQ1"/>
<keyword evidence="6 9" id="KW-0808">Transferase</keyword>
<evidence type="ECO:0000256" key="1">
    <source>
        <dbReference type="ARBA" id="ARBA00000952"/>
    </source>
</evidence>
<dbReference type="InterPro" id="IPR036982">
    <property type="entry name" value="Deoxyhypusine_synthase_sf"/>
</dbReference>
<dbReference type="InterPro" id="IPR022899">
    <property type="entry name" value="Deoxyhypus_synthase_arc"/>
</dbReference>
<reference evidence="10" key="1">
    <citation type="journal article" date="2020" name="bioRxiv">
        <title>A rank-normalized archaeal taxonomy based on genome phylogeny resolves widespread incomplete and uneven classifications.</title>
        <authorList>
            <person name="Rinke C."/>
            <person name="Chuvochina M."/>
            <person name="Mussig A.J."/>
            <person name="Chaumeil P.-A."/>
            <person name="Waite D.W."/>
            <person name="Whitman W.B."/>
            <person name="Parks D.H."/>
            <person name="Hugenholtz P."/>
        </authorList>
    </citation>
    <scope>NUCLEOTIDE SEQUENCE</scope>
    <source>
        <strain evidence="10">UBA8853</strain>
    </source>
</reference>
<proteinExistence type="inferred from homology"/>
<dbReference type="UniPathway" id="UPA00354"/>
<dbReference type="GO" id="GO:0005737">
    <property type="term" value="C:cytoplasm"/>
    <property type="evidence" value="ECO:0007669"/>
    <property type="project" value="TreeGrafter"/>
</dbReference>
<evidence type="ECO:0000256" key="8">
    <source>
        <dbReference type="ARBA" id="ARBA00023256"/>
    </source>
</evidence>
<evidence type="ECO:0000313" key="10">
    <source>
        <dbReference type="EMBL" id="HII70036.1"/>
    </source>
</evidence>
<dbReference type="HAMAP" id="MF_00153">
    <property type="entry name" value="DHS"/>
    <property type="match status" value="1"/>
</dbReference>
<dbReference type="EC" id="2.5.1.46" evidence="9"/>
<feature type="active site" description="Nucleophile" evidence="9">
    <location>
        <position position="265"/>
    </location>
</feature>
<comment type="caution">
    <text evidence="10">The sequence shown here is derived from an EMBL/GenBank/DDBJ whole genome shotgun (WGS) entry which is preliminary data.</text>
</comment>
<accession>A0A832TAQ1</accession>
<protein>
    <recommendedName>
        <fullName evidence="9">Probable deoxyhypusine synthase</fullName>
        <shortName evidence="9">DHS</shortName>
        <ecNumber evidence="9">2.5.1.46</ecNumber>
    </recommendedName>
</protein>
<comment type="pathway">
    <text evidence="4 9">Protein modification; eIF5A hypusination.</text>
</comment>
<comment type="cofactor">
    <cofactor evidence="2 9">
        <name>NAD(+)</name>
        <dbReference type="ChEBI" id="CHEBI:57540"/>
    </cofactor>
</comment>
<dbReference type="InterPro" id="IPR029035">
    <property type="entry name" value="DHS-like_NAD/FAD-binding_dom"/>
</dbReference>
<dbReference type="InterPro" id="IPR002773">
    <property type="entry name" value="Deoxyhypusine_synthase"/>
</dbReference>
<evidence type="ECO:0000256" key="6">
    <source>
        <dbReference type="ARBA" id="ARBA00022679"/>
    </source>
</evidence>
<dbReference type="OMA" id="HSIINAN"/>
<dbReference type="Gene3D" id="3.40.910.10">
    <property type="entry name" value="Deoxyhypusine synthase"/>
    <property type="match status" value="1"/>
</dbReference>
<comment type="catalytic activity">
    <reaction evidence="1 9">
        <text>[eIF5A protein]-L-lysine + spermidine = [eIF5A protein]-deoxyhypusine + propane-1,3-diamine</text>
        <dbReference type="Rhea" id="RHEA:33299"/>
        <dbReference type="Rhea" id="RHEA-COMP:10143"/>
        <dbReference type="Rhea" id="RHEA-COMP:10144"/>
        <dbReference type="ChEBI" id="CHEBI:29969"/>
        <dbReference type="ChEBI" id="CHEBI:57484"/>
        <dbReference type="ChEBI" id="CHEBI:57834"/>
        <dbReference type="ChEBI" id="CHEBI:82657"/>
        <dbReference type="EC" id="2.5.1.46"/>
    </reaction>
</comment>
<dbReference type="SMR" id="A0A832TAQ1"/>
<dbReference type="GO" id="GO:0034038">
    <property type="term" value="F:deoxyhypusine synthase activity"/>
    <property type="evidence" value="ECO:0007669"/>
    <property type="project" value="UniProtKB-UniRule"/>
</dbReference>
<name>A0A832TAQ1_9EURY</name>
<organism evidence="10 11">
    <name type="scientific">Methanopyrus kandleri</name>
    <dbReference type="NCBI Taxonomy" id="2320"/>
    <lineage>
        <taxon>Archaea</taxon>
        <taxon>Methanobacteriati</taxon>
        <taxon>Methanobacteriota</taxon>
        <taxon>Methanomada group</taxon>
        <taxon>Methanopyri</taxon>
        <taxon>Methanopyrales</taxon>
        <taxon>Methanopyraceae</taxon>
        <taxon>Methanopyrus</taxon>
    </lineage>
</organism>
<gene>
    <name evidence="9" type="primary">dys</name>
    <name evidence="10" type="ORF">HA336_02230</name>
</gene>
<comment type="function">
    <text evidence="3 9">Catalyzes the NAD-dependent oxidative cleavage of spermidine and the subsequent transfer of the butylamine moiety of spermidine to the epsilon-amino group of a specific lysine residue of the eIF-5A precursor protein to form the intermediate deoxyhypusine residue.</text>
</comment>
<evidence type="ECO:0000256" key="5">
    <source>
        <dbReference type="ARBA" id="ARBA00009892"/>
    </source>
</evidence>
<dbReference type="RefSeq" id="WP_011019106.1">
    <property type="nucleotide sequence ID" value="NZ_DUJS01000002.1"/>
</dbReference>
<evidence type="ECO:0000313" key="11">
    <source>
        <dbReference type="Proteomes" id="UP000619545"/>
    </source>
</evidence>
<dbReference type="PANTHER" id="PTHR11703:SF2">
    <property type="entry name" value="DEOXYHYPUSINE SYNTHASE-LIKE PROTEIN"/>
    <property type="match status" value="1"/>
</dbReference>
<evidence type="ECO:0000256" key="2">
    <source>
        <dbReference type="ARBA" id="ARBA00001911"/>
    </source>
</evidence>
<dbReference type="Pfam" id="PF01916">
    <property type="entry name" value="DS"/>
    <property type="match status" value="1"/>
</dbReference>
<evidence type="ECO:0000256" key="4">
    <source>
        <dbReference type="ARBA" id="ARBA00005041"/>
    </source>
</evidence>
<dbReference type="PANTHER" id="PTHR11703">
    <property type="entry name" value="DEOXYHYPUSINE SYNTHASE"/>
    <property type="match status" value="1"/>
</dbReference>
<keyword evidence="8 9" id="KW-0386">Hypusine biosynthesis</keyword>
<dbReference type="GeneID" id="1476838"/>
<dbReference type="EMBL" id="DUJS01000002">
    <property type="protein sequence ID" value="HII70036.1"/>
    <property type="molecule type" value="Genomic_DNA"/>
</dbReference>
<keyword evidence="7 9" id="KW-0520">NAD</keyword>
<dbReference type="Proteomes" id="UP000619545">
    <property type="component" value="Unassembled WGS sequence"/>
</dbReference>
<evidence type="ECO:0000256" key="7">
    <source>
        <dbReference type="ARBA" id="ARBA00023027"/>
    </source>
</evidence>
<sequence length="297" mass="32475">MKRETFRYRGDMDLDGFLREMERVGALGAGRLGRAARILEKMWSSDDVTVLLTVAGPAVAGGLGELFERLIREGLVDAVITSGANVVHDALDALGGIHVCLGERNVDGYGRVHDTHIPTEAFEKFEHFMREVLSDLSGRVSCRELLWEMGKRLESGFLRAAADEGVPIYSPGILDSMVGLHVWIHSQDHDFHLDLVDDMHHLADLVFEAEELGAIILGGSVPKHFAMGAAMLRGGLDYAVQITMDRPETGSLSGAPLEEGKSWEKVREDAEVATIVGDYLIIFPLLASGVMQRLGIV</sequence>
<evidence type="ECO:0000256" key="3">
    <source>
        <dbReference type="ARBA" id="ARBA00002823"/>
    </source>
</evidence>
<dbReference type="SUPFAM" id="SSF52467">
    <property type="entry name" value="DHS-like NAD/FAD-binding domain"/>
    <property type="match status" value="1"/>
</dbReference>
<comment type="similarity">
    <text evidence="5 9">Belongs to the deoxyhypusine synthase family.</text>
</comment>
<evidence type="ECO:0000256" key="9">
    <source>
        <dbReference type="HAMAP-Rule" id="MF_00153"/>
    </source>
</evidence>